<evidence type="ECO:0000313" key="2">
    <source>
        <dbReference type="Proteomes" id="UP001520878"/>
    </source>
</evidence>
<dbReference type="RefSeq" id="WP_229161459.1">
    <property type="nucleotide sequence ID" value="NZ_JAJEWP010000004.1"/>
</dbReference>
<keyword evidence="2" id="KW-1185">Reference proteome</keyword>
<dbReference type="Proteomes" id="UP001520878">
    <property type="component" value="Unassembled WGS sequence"/>
</dbReference>
<proteinExistence type="predicted"/>
<reference evidence="1 2" key="1">
    <citation type="submission" date="2021-10" db="EMBL/GenBank/DDBJ databases">
        <title>Draft genome of Aestuariibacter halophilus JC2043.</title>
        <authorList>
            <person name="Emsley S.A."/>
            <person name="Pfannmuller K.M."/>
            <person name="Ushijima B."/>
            <person name="Saw J.H."/>
            <person name="Videau P."/>
        </authorList>
    </citation>
    <scope>NUCLEOTIDE SEQUENCE [LARGE SCALE GENOMIC DNA]</scope>
    <source>
        <strain evidence="1 2">JC2043</strain>
    </source>
</reference>
<name>A0ABS8GBD3_9ALTE</name>
<evidence type="ECO:0000313" key="1">
    <source>
        <dbReference type="EMBL" id="MCC2617376.1"/>
    </source>
</evidence>
<organism evidence="1 2">
    <name type="scientific">Fluctibacter halophilus</name>
    <dbReference type="NCBI Taxonomy" id="226011"/>
    <lineage>
        <taxon>Bacteria</taxon>
        <taxon>Pseudomonadati</taxon>
        <taxon>Pseudomonadota</taxon>
        <taxon>Gammaproteobacteria</taxon>
        <taxon>Alteromonadales</taxon>
        <taxon>Alteromonadaceae</taxon>
        <taxon>Fluctibacter</taxon>
    </lineage>
</organism>
<protein>
    <submittedName>
        <fullName evidence="1">Uncharacterized protein</fullName>
    </submittedName>
</protein>
<gene>
    <name evidence="1" type="ORF">LJ739_14080</name>
</gene>
<comment type="caution">
    <text evidence="1">The sequence shown here is derived from an EMBL/GenBank/DDBJ whole genome shotgun (WGS) entry which is preliminary data.</text>
</comment>
<accession>A0ABS8GBD3</accession>
<sequence>MSYTVKVVRGIVLVQLTAKVHTLDLLEVHNEAAFLDGVEASGRIIYDYSGAQSIQIDEEGVKQLAGLAAVISNLQDNVHIVIVPQDPANKTRALLYQQRVSASGWQVDIVDDLAQAFAVFEQA</sequence>
<dbReference type="EMBL" id="JAJEWP010000004">
    <property type="protein sequence ID" value="MCC2617376.1"/>
    <property type="molecule type" value="Genomic_DNA"/>
</dbReference>